<dbReference type="SUPFAM" id="SSF55399">
    <property type="entry name" value="Subtilisin inhibitor"/>
    <property type="match status" value="1"/>
</dbReference>
<evidence type="ECO:0000256" key="8">
    <source>
        <dbReference type="RuleBase" id="RU003471"/>
    </source>
</evidence>
<evidence type="ECO:0000256" key="5">
    <source>
        <dbReference type="ARBA" id="ARBA00022690"/>
    </source>
</evidence>
<gene>
    <name evidence="9" type="ORF">FH608_026350</name>
</gene>
<evidence type="ECO:0000256" key="2">
    <source>
        <dbReference type="ARBA" id="ARBA00010472"/>
    </source>
</evidence>
<keyword evidence="7" id="KW-1015">Disulfide bond</keyword>
<dbReference type="RefSeq" id="WP_139633288.1">
    <property type="nucleotide sequence ID" value="NZ_CP045572.1"/>
</dbReference>
<evidence type="ECO:0000256" key="6">
    <source>
        <dbReference type="ARBA" id="ARBA00022900"/>
    </source>
</evidence>
<comment type="caution">
    <text evidence="9">The sequence shown here is derived from an EMBL/GenBank/DDBJ whole genome shotgun (WGS) entry which is preliminary data.</text>
</comment>
<organism evidence="9 10">
    <name type="scientific">Nonomuraea phyllanthi</name>
    <dbReference type="NCBI Taxonomy" id="2219224"/>
    <lineage>
        <taxon>Bacteria</taxon>
        <taxon>Bacillati</taxon>
        <taxon>Actinomycetota</taxon>
        <taxon>Actinomycetes</taxon>
        <taxon>Streptosporangiales</taxon>
        <taxon>Streptosporangiaceae</taxon>
        <taxon>Nonomuraea</taxon>
    </lineage>
</organism>
<keyword evidence="5 8" id="KW-0646">Protease inhibitor</keyword>
<dbReference type="Pfam" id="PF00720">
    <property type="entry name" value="SSI"/>
    <property type="match status" value="1"/>
</dbReference>
<evidence type="ECO:0000256" key="3">
    <source>
        <dbReference type="ARBA" id="ARBA00011738"/>
    </source>
</evidence>
<dbReference type="Proteomes" id="UP000312512">
    <property type="component" value="Unassembled WGS sequence"/>
</dbReference>
<dbReference type="GO" id="GO:0004867">
    <property type="term" value="F:serine-type endopeptidase inhibitor activity"/>
    <property type="evidence" value="ECO:0007669"/>
    <property type="project" value="UniProtKB-KW"/>
</dbReference>
<protein>
    <submittedName>
        <fullName evidence="9">Protease inhibitor protein</fullName>
    </submittedName>
</protein>
<name>A0A5C4W925_9ACTN</name>
<comment type="similarity">
    <text evidence="2 8">Belongs to the protease inhibitor I16 (SSI) family.</text>
</comment>
<dbReference type="OrthoDB" id="3542626at2"/>
<keyword evidence="4" id="KW-0964">Secreted</keyword>
<dbReference type="PRINTS" id="PR00294">
    <property type="entry name" value="SSBTLNINHBTR"/>
</dbReference>
<dbReference type="InterPro" id="IPR000691">
    <property type="entry name" value="Prot_inh_I16_SSI"/>
</dbReference>
<dbReference type="AlphaFoldDB" id="A0A5C4W925"/>
<comment type="subunit">
    <text evidence="3">Homodimer.</text>
</comment>
<evidence type="ECO:0000256" key="4">
    <source>
        <dbReference type="ARBA" id="ARBA00022525"/>
    </source>
</evidence>
<accession>A0A5C4W925</accession>
<sequence length="127" mass="13137">MMRALGAATLCGVLVLGASSPAVAAARPKAQLKIIDSVKGGSTSTAWLNCAPAGGTHPNARAACRLLAGVHGYPERLNLDPDAVCTKELRPHAVAVVGRWYGRTVRWGKVFGNDCLVKAATGALFSL</sequence>
<accession>A0A5P9YXP6</accession>
<proteinExistence type="inferred from homology"/>
<evidence type="ECO:0000256" key="7">
    <source>
        <dbReference type="ARBA" id="ARBA00023157"/>
    </source>
</evidence>
<comment type="subcellular location">
    <subcellularLocation>
        <location evidence="1">Secreted</location>
    </subcellularLocation>
</comment>
<keyword evidence="10" id="KW-1185">Reference proteome</keyword>
<dbReference type="GO" id="GO:0005576">
    <property type="term" value="C:extracellular region"/>
    <property type="evidence" value="ECO:0007669"/>
    <property type="project" value="UniProtKB-SubCell"/>
</dbReference>
<evidence type="ECO:0000256" key="1">
    <source>
        <dbReference type="ARBA" id="ARBA00004613"/>
    </source>
</evidence>
<dbReference type="InterPro" id="IPR023549">
    <property type="entry name" value="Subtilisin_inhibitor"/>
</dbReference>
<dbReference type="EMBL" id="VDLX02000010">
    <property type="protein sequence ID" value="KAB8192217.1"/>
    <property type="molecule type" value="Genomic_DNA"/>
</dbReference>
<reference evidence="9 10" key="1">
    <citation type="submission" date="2019-10" db="EMBL/GenBank/DDBJ databases">
        <title>Nonomuraea sp. nov., isolated from Phyllanthus amarus.</title>
        <authorList>
            <person name="Klykleung N."/>
            <person name="Tanasupawat S."/>
        </authorList>
    </citation>
    <scope>NUCLEOTIDE SEQUENCE [LARGE SCALE GENOMIC DNA]</scope>
    <source>
        <strain evidence="9 10">PA1-10</strain>
    </source>
</reference>
<keyword evidence="6 8" id="KW-0722">Serine protease inhibitor</keyword>
<evidence type="ECO:0000313" key="10">
    <source>
        <dbReference type="Proteomes" id="UP000312512"/>
    </source>
</evidence>
<dbReference type="InterPro" id="IPR036819">
    <property type="entry name" value="Subtilisin_inhibitor-like_sf"/>
</dbReference>
<evidence type="ECO:0000313" key="9">
    <source>
        <dbReference type="EMBL" id="KAB8192217.1"/>
    </source>
</evidence>
<dbReference type="Gene3D" id="3.30.350.10">
    <property type="entry name" value="Subtilisin inhibitor-like"/>
    <property type="match status" value="1"/>
</dbReference>